<comment type="similarity">
    <text evidence="2">Belongs to the bZIP family. ATF subfamily.</text>
</comment>
<evidence type="ECO:0000256" key="4">
    <source>
        <dbReference type="ARBA" id="ARBA00022692"/>
    </source>
</evidence>
<protein>
    <submittedName>
        <fullName evidence="21">cAMP responsive element binding protein 3-like 3 like</fullName>
    </submittedName>
</protein>
<keyword evidence="9" id="KW-0238">DNA-binding</keyword>
<evidence type="ECO:0000313" key="20">
    <source>
        <dbReference type="Proteomes" id="UP000314980"/>
    </source>
</evidence>
<dbReference type="InterPro" id="IPR051381">
    <property type="entry name" value="CREB_ATF_subfamily"/>
</dbReference>
<evidence type="ECO:0000256" key="12">
    <source>
        <dbReference type="ARBA" id="ARBA00023163"/>
    </source>
</evidence>
<evidence type="ECO:0000256" key="1">
    <source>
        <dbReference type="ARBA" id="ARBA00004648"/>
    </source>
</evidence>
<keyword evidence="8" id="KW-0805">Transcription regulation</keyword>
<dbReference type="CDD" id="cd14689">
    <property type="entry name" value="bZIP_CREB3"/>
    <property type="match status" value="1"/>
</dbReference>
<feature type="compositionally biased region" description="Low complexity" evidence="17">
    <location>
        <begin position="79"/>
        <end position="93"/>
    </location>
</feature>
<keyword evidence="13" id="KW-0325">Glycoprotein</keyword>
<evidence type="ECO:0000313" key="21">
    <source>
        <dbReference type="RefSeq" id="XP_018530585.1"/>
    </source>
</evidence>
<dbReference type="Pfam" id="PF00170">
    <property type="entry name" value="bZIP_1"/>
    <property type="match status" value="1"/>
</dbReference>
<evidence type="ECO:0000259" key="18">
    <source>
        <dbReference type="PROSITE" id="PS50217"/>
    </source>
</evidence>
<dbReference type="OrthoDB" id="674948at2759"/>
<dbReference type="Gene3D" id="1.20.5.170">
    <property type="match status" value="1"/>
</dbReference>
<keyword evidence="6" id="KW-0735">Signal-anchor</keyword>
<evidence type="ECO:0000256" key="9">
    <source>
        <dbReference type="ARBA" id="ARBA00023125"/>
    </source>
</evidence>
<dbReference type="GO" id="GO:0005789">
    <property type="term" value="C:endoplasmic reticulum membrane"/>
    <property type="evidence" value="ECO:0007669"/>
    <property type="project" value="UniProtKB-SubCell"/>
</dbReference>
<keyword evidence="10" id="KW-0472">Membrane</keyword>
<evidence type="ECO:0000256" key="10">
    <source>
        <dbReference type="ARBA" id="ARBA00023136"/>
    </source>
</evidence>
<feature type="compositionally biased region" description="Polar residues" evidence="17">
    <location>
        <begin position="427"/>
        <end position="437"/>
    </location>
</feature>
<feature type="region of interest" description="Disordered" evidence="17">
    <location>
        <begin position="477"/>
        <end position="501"/>
    </location>
</feature>
<dbReference type="SUPFAM" id="SSF57959">
    <property type="entry name" value="Leucine zipper domain"/>
    <property type="match status" value="1"/>
</dbReference>
<dbReference type="AlphaFoldDB" id="A0A4W6CIP5"/>
<dbReference type="RefSeq" id="XP_018530585.1">
    <property type="nucleotide sequence ID" value="XM_018675069.2"/>
</dbReference>
<keyword evidence="4" id="KW-0812">Transmembrane</keyword>
<evidence type="ECO:0000256" key="7">
    <source>
        <dbReference type="ARBA" id="ARBA00022989"/>
    </source>
</evidence>
<dbReference type="PANTHER" id="PTHR45996:SF4">
    <property type="entry name" value="CYCLIC AMP-RESPONSIVE ELEMENT-BINDING PROTEIN 3"/>
    <property type="match status" value="1"/>
</dbReference>
<sequence>MSVAEDLPDMDGADLLGLLFHDGEDGSTEPLFPDGNGLIESWLSEQDMLTGMDTEDFLSSLLEGEDNMEAFCPSHSPLGSDSGISDDSSTGTGNNNLLGCPSPHGSDSDVVPSPGYSQPSPVHSDPAVAPGEQHTESLEALTVQADHSYSLLQSGGRDMDILQSVRAERPDTDVFIDLDDLVSEDMEEDITSELPCTLAIEDLTQDSAEPTNTDEFQFKEIVLTEEEKRLLAKEGVTIPTHMPLTKAEERTLKRVRRKIRNKQSAQESRKKKKVYVDGLENRVAICTAHNLELQKKVQMLQKQNMSLIEQLRKLQAIVKMSTMKASTTSTCVMVFLLSFCLIIFPSVNPFGGNKAEQKELYTPSSIISRTLRSVPPESTDAISYPDPGEEEIRYVVQAEMENMKAGFSGGQQKNHTPDYQRVEQPDSETGINSNSSADFPGPGQAAEMKAGPAGGVGALQEGSIDAVVASAVAYEVTGSKDNWIDRNPPSVILQQHRSDEM</sequence>
<keyword evidence="12" id="KW-0804">Transcription</keyword>
<evidence type="ECO:0000256" key="16">
    <source>
        <dbReference type="SAM" id="Coils"/>
    </source>
</evidence>
<evidence type="ECO:0000256" key="14">
    <source>
        <dbReference type="ARBA" id="ARBA00023242"/>
    </source>
</evidence>
<dbReference type="FunFam" id="1.20.5.170:FF:000042">
    <property type="entry name" value="Cyclic AMP-responsive element-binding protein 3-like protein 3"/>
    <property type="match status" value="1"/>
</dbReference>
<evidence type="ECO:0000256" key="15">
    <source>
        <dbReference type="ARBA" id="ARBA00057520"/>
    </source>
</evidence>
<feature type="region of interest" description="Disordered" evidence="17">
    <location>
        <begin position="68"/>
        <end position="134"/>
    </location>
</feature>
<reference evidence="19" key="3">
    <citation type="submission" date="2025-05" db="UniProtKB">
        <authorList>
            <consortium name="Ensembl"/>
        </authorList>
    </citation>
    <scope>IDENTIFICATION</scope>
</reference>
<dbReference type="GO" id="GO:0000978">
    <property type="term" value="F:RNA polymerase II cis-regulatory region sequence-specific DNA binding"/>
    <property type="evidence" value="ECO:0007669"/>
    <property type="project" value="TreeGrafter"/>
</dbReference>
<evidence type="ECO:0000256" key="8">
    <source>
        <dbReference type="ARBA" id="ARBA00023015"/>
    </source>
</evidence>
<dbReference type="GeneID" id="108882528"/>
<feature type="domain" description="BZIP" evidence="18">
    <location>
        <begin position="251"/>
        <end position="314"/>
    </location>
</feature>
<dbReference type="Proteomes" id="UP000314980">
    <property type="component" value="Unassembled WGS sequence"/>
</dbReference>
<evidence type="ECO:0000256" key="17">
    <source>
        <dbReference type="SAM" id="MobiDB-lite"/>
    </source>
</evidence>
<dbReference type="CTD" id="406853"/>
<dbReference type="PROSITE" id="PS50217">
    <property type="entry name" value="BZIP"/>
    <property type="match status" value="1"/>
</dbReference>
<feature type="region of interest" description="Disordered" evidence="17">
    <location>
        <begin position="406"/>
        <end position="458"/>
    </location>
</feature>
<evidence type="ECO:0000256" key="2">
    <source>
        <dbReference type="ARBA" id="ARBA00009050"/>
    </source>
</evidence>
<accession>A0A4W6CIP5</accession>
<feature type="coiled-coil region" evidence="16">
    <location>
        <begin position="290"/>
        <end position="317"/>
    </location>
</feature>
<comment type="function">
    <text evidence="15">Transcriptional activator. Binds the cAMP response element (CRE). Activates transcription through box-B element and CRE. Seems to function synergistically with atf6. Regulates FGF21 transcription.</text>
</comment>
<gene>
    <name evidence="19 21" type="primary">creb3l3l</name>
</gene>
<evidence type="ECO:0000256" key="11">
    <source>
        <dbReference type="ARBA" id="ARBA00023159"/>
    </source>
</evidence>
<keyword evidence="20" id="KW-1185">Reference proteome</keyword>
<dbReference type="InterPro" id="IPR046347">
    <property type="entry name" value="bZIP_sf"/>
</dbReference>
<reference evidence="20" key="1">
    <citation type="submission" date="2015-09" db="EMBL/GenBank/DDBJ databases">
        <authorList>
            <person name="Sai Rama Sridatta P."/>
        </authorList>
    </citation>
    <scope>NUCLEOTIDE SEQUENCE [LARGE SCALE GENOMIC DNA]</scope>
</reference>
<feature type="compositionally biased region" description="Basic and acidic residues" evidence="17">
    <location>
        <begin position="415"/>
        <end position="424"/>
    </location>
</feature>
<dbReference type="InParanoid" id="A0A4W6CIP5"/>
<dbReference type="Ensembl" id="ENSLCAT00010012161.1">
    <property type="protein sequence ID" value="ENSLCAP00010011903.1"/>
    <property type="gene ID" value="ENSLCAG00010005654.1"/>
</dbReference>
<name>A0A4W6CIP5_LATCA</name>
<evidence type="ECO:0000313" key="19">
    <source>
        <dbReference type="Ensembl" id="ENSLCAP00010011903.1"/>
    </source>
</evidence>
<evidence type="ECO:0000256" key="5">
    <source>
        <dbReference type="ARBA" id="ARBA00022824"/>
    </source>
</evidence>
<reference evidence="21" key="2">
    <citation type="submission" date="2025-04" db="UniProtKB">
        <authorList>
            <consortium name="RefSeq"/>
        </authorList>
    </citation>
    <scope>IDENTIFICATION</scope>
    <source>
        <tissue evidence="21">Brain</tissue>
    </source>
</reference>
<keyword evidence="5" id="KW-0256">Endoplasmic reticulum</keyword>
<evidence type="ECO:0000256" key="6">
    <source>
        <dbReference type="ARBA" id="ARBA00022968"/>
    </source>
</evidence>
<keyword evidence="7" id="KW-1133">Transmembrane helix</keyword>
<dbReference type="PANTHER" id="PTHR45996">
    <property type="entry name" value="AGAP001464-PB"/>
    <property type="match status" value="1"/>
</dbReference>
<dbReference type="GeneTree" id="ENSGT00940000159261"/>
<dbReference type="STRING" id="8187.ENSLCAP00010011903"/>
<keyword evidence="16" id="KW-0175">Coiled coil</keyword>
<comment type="subunit">
    <text evidence="3">Binds DNA as a dimer.</text>
</comment>
<proteinExistence type="inferred from homology"/>
<dbReference type="SMART" id="SM00338">
    <property type="entry name" value="BRLZ"/>
    <property type="match status" value="1"/>
</dbReference>
<dbReference type="PROSITE" id="PS00036">
    <property type="entry name" value="BZIP_BASIC"/>
    <property type="match status" value="1"/>
</dbReference>
<keyword evidence="14" id="KW-0539">Nucleus</keyword>
<dbReference type="KEGG" id="lcf:108882528"/>
<evidence type="ECO:0000256" key="13">
    <source>
        <dbReference type="ARBA" id="ARBA00023180"/>
    </source>
</evidence>
<dbReference type="GO" id="GO:0000981">
    <property type="term" value="F:DNA-binding transcription factor activity, RNA polymerase II-specific"/>
    <property type="evidence" value="ECO:0007669"/>
    <property type="project" value="TreeGrafter"/>
</dbReference>
<comment type="subcellular location">
    <subcellularLocation>
        <location evidence="1">Endoplasmic reticulum membrane</location>
        <topology evidence="1">Single-pass type II membrane protein</topology>
    </subcellularLocation>
</comment>
<dbReference type="Proteomes" id="UP000694890">
    <property type="component" value="Linkage group LG13"/>
</dbReference>
<organism evidence="19 20">
    <name type="scientific">Lates calcarifer</name>
    <name type="common">Barramundi</name>
    <name type="synonym">Holocentrus calcarifer</name>
    <dbReference type="NCBI Taxonomy" id="8187"/>
    <lineage>
        <taxon>Eukaryota</taxon>
        <taxon>Metazoa</taxon>
        <taxon>Chordata</taxon>
        <taxon>Craniata</taxon>
        <taxon>Vertebrata</taxon>
        <taxon>Euteleostomi</taxon>
        <taxon>Actinopterygii</taxon>
        <taxon>Neopterygii</taxon>
        <taxon>Teleostei</taxon>
        <taxon>Neoteleostei</taxon>
        <taxon>Acanthomorphata</taxon>
        <taxon>Carangaria</taxon>
        <taxon>Carangaria incertae sedis</taxon>
        <taxon>Centropomidae</taxon>
        <taxon>Lates</taxon>
    </lineage>
</organism>
<keyword evidence="11" id="KW-0010">Activator</keyword>
<evidence type="ECO:0000256" key="3">
    <source>
        <dbReference type="ARBA" id="ARBA00011195"/>
    </source>
</evidence>
<dbReference type="InterPro" id="IPR004827">
    <property type="entry name" value="bZIP"/>
</dbReference>
<dbReference type="GO" id="GO:0005634">
    <property type="term" value="C:nucleus"/>
    <property type="evidence" value="ECO:0007669"/>
    <property type="project" value="TreeGrafter"/>
</dbReference>